<reference evidence="3" key="1">
    <citation type="submission" date="2016-06" db="UniProtKB">
        <authorList>
            <consortium name="WormBaseParasite"/>
        </authorList>
    </citation>
    <scope>IDENTIFICATION</scope>
</reference>
<proteinExistence type="predicted"/>
<name>A0A183B8Z8_9TREM</name>
<dbReference type="OrthoDB" id="119302at2759"/>
<dbReference type="EMBL" id="UZAN01061446">
    <property type="protein sequence ID" value="VDP92955.1"/>
    <property type="molecule type" value="Genomic_DNA"/>
</dbReference>
<reference evidence="1 2" key="2">
    <citation type="submission" date="2018-11" db="EMBL/GenBank/DDBJ databases">
        <authorList>
            <consortium name="Pathogen Informatics"/>
        </authorList>
    </citation>
    <scope>NUCLEOTIDE SEQUENCE [LARGE SCALE GENOMIC DNA]</scope>
    <source>
        <strain evidence="1 2">Egypt</strain>
    </source>
</reference>
<dbReference type="WBParaSite" id="ECPE_0001572301-mRNA-1">
    <property type="protein sequence ID" value="ECPE_0001572301-mRNA-1"/>
    <property type="gene ID" value="ECPE_0001572301"/>
</dbReference>
<dbReference type="Proteomes" id="UP000272942">
    <property type="component" value="Unassembled WGS sequence"/>
</dbReference>
<dbReference type="AlphaFoldDB" id="A0A183B8Z8"/>
<dbReference type="Pfam" id="PF22298">
    <property type="entry name" value="Tsr1_G-like"/>
    <property type="match status" value="1"/>
</dbReference>
<evidence type="ECO:0000313" key="1">
    <source>
        <dbReference type="EMBL" id="VDP92955.1"/>
    </source>
</evidence>
<protein>
    <submittedName>
        <fullName evidence="3">DEAD domain-containing protein</fullName>
    </submittedName>
</protein>
<sequence>MKMNRENQVQTKLDLTYKVDVAGSPMKLTGVDGLPSKRERRLIAKQRRVHKTSELKKFLSQRGSQSSPIFCVIAPLTSAVPIHLAQLLLRSCDPDAVNVREPSASLQQTTCFHSPLLGKYISLVTTSSDDIFGTLDLIQLADWLILVVPSDCSDLDESAERLMTALYAQGLGNTSFAVLSSSCNLKDLRDSIETRFSIPEDEIHPLNNATQALALLRHICTSHVLAASGKLSKSVESMATMSSHSSARFRAGLLADSISLSGSFIFNGAFYQQDGYLLRTKMPVPTYVVDTVPTQLHMELGRAGLKALGGAACVIVV</sequence>
<gene>
    <name evidence="1" type="ORF">ECPE_LOCUS15683</name>
</gene>
<evidence type="ECO:0000313" key="2">
    <source>
        <dbReference type="Proteomes" id="UP000272942"/>
    </source>
</evidence>
<evidence type="ECO:0000313" key="3">
    <source>
        <dbReference type="WBParaSite" id="ECPE_0001572301-mRNA-1"/>
    </source>
</evidence>
<organism evidence="3">
    <name type="scientific">Echinostoma caproni</name>
    <dbReference type="NCBI Taxonomy" id="27848"/>
    <lineage>
        <taxon>Eukaryota</taxon>
        <taxon>Metazoa</taxon>
        <taxon>Spiralia</taxon>
        <taxon>Lophotrochozoa</taxon>
        <taxon>Platyhelminthes</taxon>
        <taxon>Trematoda</taxon>
        <taxon>Digenea</taxon>
        <taxon>Plagiorchiida</taxon>
        <taxon>Echinostomata</taxon>
        <taxon>Echinostomatoidea</taxon>
        <taxon>Echinostomatidae</taxon>
        <taxon>Echinostoma</taxon>
    </lineage>
</organism>
<accession>A0A183B8Z8</accession>
<keyword evidence="2" id="KW-1185">Reference proteome</keyword>